<keyword evidence="7" id="KW-0677">Repeat</keyword>
<proteinExistence type="predicted"/>
<dbReference type="Pfam" id="PF23598">
    <property type="entry name" value="LRR_14"/>
    <property type="match status" value="1"/>
</dbReference>
<accession>A0A2A2HTB4</accession>
<keyword evidence="3" id="KW-0472">Membrane</keyword>
<dbReference type="PANTHER" id="PTHR48051:SF39">
    <property type="entry name" value="P53-INDUCED DEATH DOMAIN PROTEIN 1"/>
    <property type="match status" value="1"/>
</dbReference>
<dbReference type="FunFam" id="3.80.10.10:FF:000041">
    <property type="entry name" value="LRR receptor-like serine/threonine-protein kinase ERECTA"/>
    <property type="match status" value="1"/>
</dbReference>
<dbReference type="InterPro" id="IPR001806">
    <property type="entry name" value="Small_GTPase"/>
</dbReference>
<dbReference type="InterPro" id="IPR001611">
    <property type="entry name" value="Leu-rich_rpt"/>
</dbReference>
<evidence type="ECO:0000256" key="4">
    <source>
        <dbReference type="ARBA" id="ARBA00022527"/>
    </source>
</evidence>
<evidence type="ECO:0000256" key="12">
    <source>
        <dbReference type="ARBA" id="ARBA00047899"/>
    </source>
</evidence>
<dbReference type="RefSeq" id="WP_095644584.1">
    <property type="nucleotide sequence ID" value="NZ_LMVP01000224.1"/>
</dbReference>
<keyword evidence="6" id="KW-0808">Transferase</keyword>
<evidence type="ECO:0000256" key="13">
    <source>
        <dbReference type="ARBA" id="ARBA00048679"/>
    </source>
</evidence>
<dbReference type="InterPro" id="IPR032171">
    <property type="entry name" value="COR-A"/>
</dbReference>
<dbReference type="InterPro" id="IPR032675">
    <property type="entry name" value="LRR_dom_sf"/>
</dbReference>
<dbReference type="GO" id="GO:0004674">
    <property type="term" value="F:protein serine/threonine kinase activity"/>
    <property type="evidence" value="ECO:0007669"/>
    <property type="project" value="UniProtKB-KW"/>
</dbReference>
<dbReference type="PANTHER" id="PTHR48051">
    <property type="match status" value="1"/>
</dbReference>
<dbReference type="CDD" id="cd09914">
    <property type="entry name" value="RocCOR"/>
    <property type="match status" value="1"/>
</dbReference>
<dbReference type="Pfam" id="PF00560">
    <property type="entry name" value="LRR_1"/>
    <property type="match status" value="1"/>
</dbReference>
<dbReference type="GO" id="GO:0005525">
    <property type="term" value="F:GTP binding"/>
    <property type="evidence" value="ECO:0007669"/>
    <property type="project" value="InterPro"/>
</dbReference>
<dbReference type="EC" id="2.7.11.1" evidence="2"/>
<dbReference type="GO" id="GO:0005737">
    <property type="term" value="C:cytoplasm"/>
    <property type="evidence" value="ECO:0007669"/>
    <property type="project" value="TreeGrafter"/>
</dbReference>
<dbReference type="GO" id="GO:0005886">
    <property type="term" value="C:plasma membrane"/>
    <property type="evidence" value="ECO:0007669"/>
    <property type="project" value="UniProtKB-SubCell"/>
</dbReference>
<keyword evidence="5" id="KW-0433">Leucine-rich repeat</keyword>
<evidence type="ECO:0000256" key="11">
    <source>
        <dbReference type="ARBA" id="ARBA00023134"/>
    </source>
</evidence>
<dbReference type="FunFam" id="3.80.10.10:FF:000383">
    <property type="entry name" value="Leucine-rich repeat receptor protein kinase EMS1"/>
    <property type="match status" value="1"/>
</dbReference>
<dbReference type="Gene3D" id="3.30.310.200">
    <property type="match status" value="1"/>
</dbReference>
<organism evidence="15 16">
    <name type="scientific">Methanosarcina spelaei</name>
    <dbReference type="NCBI Taxonomy" id="1036679"/>
    <lineage>
        <taxon>Archaea</taxon>
        <taxon>Methanobacteriati</taxon>
        <taxon>Methanobacteriota</taxon>
        <taxon>Stenosarchaea group</taxon>
        <taxon>Methanomicrobia</taxon>
        <taxon>Methanosarcinales</taxon>
        <taxon>Methanosarcinaceae</taxon>
        <taxon>Methanosarcina</taxon>
    </lineage>
</organism>
<evidence type="ECO:0000256" key="6">
    <source>
        <dbReference type="ARBA" id="ARBA00022679"/>
    </source>
</evidence>
<dbReference type="Pfam" id="PF25497">
    <property type="entry name" value="COR-B"/>
    <property type="match status" value="1"/>
</dbReference>
<dbReference type="SUPFAM" id="SSF52540">
    <property type="entry name" value="P-loop containing nucleoside triphosphate hydrolases"/>
    <property type="match status" value="1"/>
</dbReference>
<dbReference type="InterPro" id="IPR005225">
    <property type="entry name" value="Small_GTP-bd"/>
</dbReference>
<keyword evidence="11" id="KW-0342">GTP-binding</keyword>
<dbReference type="InterPro" id="IPR057263">
    <property type="entry name" value="COR-B"/>
</dbReference>
<dbReference type="InterPro" id="IPR003591">
    <property type="entry name" value="Leu-rich_rpt_typical-subtyp"/>
</dbReference>
<dbReference type="Pfam" id="PF13855">
    <property type="entry name" value="LRR_8"/>
    <property type="match status" value="1"/>
</dbReference>
<evidence type="ECO:0000256" key="2">
    <source>
        <dbReference type="ARBA" id="ARBA00012513"/>
    </source>
</evidence>
<dbReference type="Pfam" id="PF08477">
    <property type="entry name" value="Roc"/>
    <property type="match status" value="1"/>
</dbReference>
<comment type="catalytic activity">
    <reaction evidence="13">
        <text>L-seryl-[protein] + ATP = O-phospho-L-seryl-[protein] + ADP + H(+)</text>
        <dbReference type="Rhea" id="RHEA:17989"/>
        <dbReference type="Rhea" id="RHEA-COMP:9863"/>
        <dbReference type="Rhea" id="RHEA-COMP:11604"/>
        <dbReference type="ChEBI" id="CHEBI:15378"/>
        <dbReference type="ChEBI" id="CHEBI:29999"/>
        <dbReference type="ChEBI" id="CHEBI:30616"/>
        <dbReference type="ChEBI" id="CHEBI:83421"/>
        <dbReference type="ChEBI" id="CHEBI:456216"/>
        <dbReference type="EC" id="2.7.11.1"/>
    </reaction>
</comment>
<dbReference type="Proteomes" id="UP000218164">
    <property type="component" value="Unassembled WGS sequence"/>
</dbReference>
<feature type="domain" description="Roc" evidence="14">
    <location>
        <begin position="235"/>
        <end position="405"/>
    </location>
</feature>
<dbReference type="AlphaFoldDB" id="A0A2A2HTB4"/>
<dbReference type="Pfam" id="PF12799">
    <property type="entry name" value="LRR_4"/>
    <property type="match status" value="1"/>
</dbReference>
<dbReference type="PROSITE" id="PS51421">
    <property type="entry name" value="RAS"/>
    <property type="match status" value="1"/>
</dbReference>
<dbReference type="GO" id="GO:0003924">
    <property type="term" value="F:GTPase activity"/>
    <property type="evidence" value="ECO:0007669"/>
    <property type="project" value="InterPro"/>
</dbReference>
<dbReference type="OrthoDB" id="136571at2157"/>
<gene>
    <name evidence="15" type="ORF">ASJ81_05925</name>
</gene>
<keyword evidence="3" id="KW-1003">Cell membrane</keyword>
<dbReference type="PROSITE" id="PS51419">
    <property type="entry name" value="RAB"/>
    <property type="match status" value="1"/>
</dbReference>
<evidence type="ECO:0000256" key="5">
    <source>
        <dbReference type="ARBA" id="ARBA00022614"/>
    </source>
</evidence>
<dbReference type="InterPro" id="IPR055414">
    <property type="entry name" value="LRR_R13L4/SHOC2-like"/>
</dbReference>
<evidence type="ECO:0000256" key="9">
    <source>
        <dbReference type="ARBA" id="ARBA00022777"/>
    </source>
</evidence>
<dbReference type="PRINTS" id="PR00019">
    <property type="entry name" value="LEURICHRPT"/>
</dbReference>
<dbReference type="SMART" id="SM00175">
    <property type="entry name" value="RAB"/>
    <property type="match status" value="1"/>
</dbReference>
<evidence type="ECO:0000259" key="14">
    <source>
        <dbReference type="PROSITE" id="PS51424"/>
    </source>
</evidence>
<dbReference type="Pfam" id="PF16095">
    <property type="entry name" value="COR-A"/>
    <property type="match status" value="1"/>
</dbReference>
<evidence type="ECO:0000256" key="10">
    <source>
        <dbReference type="ARBA" id="ARBA00022840"/>
    </source>
</evidence>
<dbReference type="SMART" id="SM00369">
    <property type="entry name" value="LRR_TYP"/>
    <property type="match status" value="8"/>
</dbReference>
<protein>
    <recommendedName>
        <fullName evidence="2">non-specific serine/threonine protein kinase</fullName>
        <ecNumber evidence="2">2.7.11.1</ecNumber>
    </recommendedName>
</protein>
<dbReference type="InterPro" id="IPR027417">
    <property type="entry name" value="P-loop_NTPase"/>
</dbReference>
<dbReference type="InterPro" id="IPR020859">
    <property type="entry name" value="ROC"/>
</dbReference>
<evidence type="ECO:0000313" key="16">
    <source>
        <dbReference type="Proteomes" id="UP000218164"/>
    </source>
</evidence>
<dbReference type="InterPro" id="IPR050216">
    <property type="entry name" value="LRR_domain-containing"/>
</dbReference>
<dbReference type="EMBL" id="LMVP01000224">
    <property type="protein sequence ID" value="PAV12530.1"/>
    <property type="molecule type" value="Genomic_DNA"/>
</dbReference>
<dbReference type="Gene3D" id="3.80.10.10">
    <property type="entry name" value="Ribonuclease Inhibitor"/>
    <property type="match status" value="2"/>
</dbReference>
<dbReference type="PROSITE" id="PS51450">
    <property type="entry name" value="LRR"/>
    <property type="match status" value="6"/>
</dbReference>
<evidence type="ECO:0000256" key="8">
    <source>
        <dbReference type="ARBA" id="ARBA00022741"/>
    </source>
</evidence>
<evidence type="ECO:0000313" key="15">
    <source>
        <dbReference type="EMBL" id="PAV12530.1"/>
    </source>
</evidence>
<comment type="subcellular location">
    <subcellularLocation>
        <location evidence="1">Cell membrane</location>
    </subcellularLocation>
</comment>
<dbReference type="SMART" id="SM00364">
    <property type="entry name" value="LRR_BAC"/>
    <property type="match status" value="7"/>
</dbReference>
<name>A0A2A2HTB4_9EURY</name>
<dbReference type="SUPFAM" id="SSF52058">
    <property type="entry name" value="L domain-like"/>
    <property type="match status" value="1"/>
</dbReference>
<evidence type="ECO:0000256" key="7">
    <source>
        <dbReference type="ARBA" id="ARBA00022737"/>
    </source>
</evidence>
<evidence type="ECO:0000256" key="1">
    <source>
        <dbReference type="ARBA" id="ARBA00004236"/>
    </source>
</evidence>
<reference evidence="15 16" key="1">
    <citation type="journal article" date="2017" name="BMC Genomics">
        <title>Genomic analysis of methanogenic archaea reveals a shift towards energy conservation.</title>
        <authorList>
            <person name="Gilmore S.P."/>
            <person name="Henske J.K."/>
            <person name="Sexton J.A."/>
            <person name="Solomon K.V."/>
            <person name="Seppala S."/>
            <person name="Yoo J.I."/>
            <person name="Huyett L.M."/>
            <person name="Pressman A."/>
            <person name="Cogan J.Z."/>
            <person name="Kivenson V."/>
            <person name="Peng X."/>
            <person name="Tan Y."/>
            <person name="Valentine D.L."/>
            <person name="O'Malley M.A."/>
        </authorList>
    </citation>
    <scope>NUCLEOTIDE SEQUENCE [LARGE SCALE GENOMIC DNA]</scope>
    <source>
        <strain evidence="15 16">MC-15</strain>
    </source>
</reference>
<keyword evidence="10" id="KW-0067">ATP-binding</keyword>
<dbReference type="Gene3D" id="3.40.50.300">
    <property type="entry name" value="P-loop containing nucleotide triphosphate hydrolases"/>
    <property type="match status" value="1"/>
</dbReference>
<keyword evidence="4" id="KW-0723">Serine/threonine-protein kinase</keyword>
<dbReference type="GO" id="GO:0005524">
    <property type="term" value="F:ATP binding"/>
    <property type="evidence" value="ECO:0007669"/>
    <property type="project" value="UniProtKB-KW"/>
</dbReference>
<comment type="catalytic activity">
    <reaction evidence="12">
        <text>L-threonyl-[protein] + ATP = O-phospho-L-threonyl-[protein] + ADP + H(+)</text>
        <dbReference type="Rhea" id="RHEA:46608"/>
        <dbReference type="Rhea" id="RHEA-COMP:11060"/>
        <dbReference type="Rhea" id="RHEA-COMP:11605"/>
        <dbReference type="ChEBI" id="CHEBI:15378"/>
        <dbReference type="ChEBI" id="CHEBI:30013"/>
        <dbReference type="ChEBI" id="CHEBI:30616"/>
        <dbReference type="ChEBI" id="CHEBI:61977"/>
        <dbReference type="ChEBI" id="CHEBI:456216"/>
        <dbReference type="EC" id="2.7.11.1"/>
    </reaction>
</comment>
<comment type="caution">
    <text evidence="15">The sequence shown here is derived from an EMBL/GenBank/DDBJ whole genome shotgun (WGS) entry which is preliminary data.</text>
</comment>
<dbReference type="NCBIfam" id="TIGR00231">
    <property type="entry name" value="small_GTP"/>
    <property type="match status" value="1"/>
</dbReference>
<keyword evidence="9" id="KW-0418">Kinase</keyword>
<dbReference type="InterPro" id="IPR025875">
    <property type="entry name" value="Leu-rich_rpt_4"/>
</dbReference>
<dbReference type="Gene3D" id="1.10.10.10">
    <property type="entry name" value="Winged helix-like DNA-binding domain superfamily/Winged helix DNA-binding domain"/>
    <property type="match status" value="1"/>
</dbReference>
<keyword evidence="16" id="KW-1185">Reference proteome</keyword>
<evidence type="ECO:0000256" key="3">
    <source>
        <dbReference type="ARBA" id="ARBA00022475"/>
    </source>
</evidence>
<dbReference type="InterPro" id="IPR036388">
    <property type="entry name" value="WH-like_DNA-bd_sf"/>
</dbReference>
<dbReference type="Gene3D" id="3.30.70.1390">
    <property type="entry name" value="ROC domain from the Parkinson's disease-associated leucine-rich repeat kinase 2"/>
    <property type="match status" value="1"/>
</dbReference>
<dbReference type="PROSITE" id="PS51424">
    <property type="entry name" value="ROC"/>
    <property type="match status" value="1"/>
</dbReference>
<dbReference type="PRINTS" id="PR00449">
    <property type="entry name" value="RASTRNSFRMNG"/>
</dbReference>
<keyword evidence="8" id="KW-0547">Nucleotide-binding</keyword>
<dbReference type="Gene3D" id="1.10.10.2200">
    <property type="match status" value="1"/>
</dbReference>
<sequence>MTNEKVGQRISVAKEKNLTNLNLSGNQLTQVPREIGELKNLTILDLSENTLTTLPQEIGELKNLTTLDLSRNQLMQLPSEIGKLKNLTILNLYDNQLTELPREIKELKNLKALTLFNNKLTQIPPEIGELKNLETLFLYCNQLTQLPSEIGKLKNLSILALSKNKLTQLPSEIGRLKNLETLSLYRNQMTQLPPEIGELKNLKTLYVDDDKLTSPPPEIASRGVEAIVTYFNQSKTTENNEAKLILVGNGEVGKSCLAYRLINDKFLEYSKITEGINISKWKIPAPDSGNSEIKLNIWDFGGQEIYHATHQFFLTKRSLYLLLWNARKTKDYDNIYYWLHTIEAFGEDSPVILVMSKMNESNDDLNLKDLKSKFPQIVDYLKIDSKDGKGIPVLKEIISETAWDLPLMKAKWVDSWFKVRQKLEDLGENWINYYRFYDICKSEGLDEKNITILDDYLNYLGVTLHFKDRLTLKNIVILKPEWATGAFYKILSTKSVLDNEGVLPQSELSHIWNTKKYPFSVHPQLMELMNKFELSYELPNKSNYLIPELLPKNEPDNFEWNKEDDLCFYYCYDYFLPSGIITRFIVRMHENLMIKENGMPLCWREGAVLKFQNSSALVKMKLDERQIEIRIKGNNKRWVLGAICIHLDEINASIKKIKVSKQIPCNCSKNCLERYSYEKLLKAEMENENTIQCHESYKHVPISVLLNGYKRKEERLNEYEHGETFRNLMQKIVVSPNIVVKSEATPITKIEQKTNFDVDVNVNINIDLNIDLPQIRTEFNNLKDELEDLDPKIDSEMEKIQDSFDEINTNSDQKKLIKPLNKLNRFLVKLSDPDSNYSKLITGTEKGIELAQKLGRTYNKFAQWLAMPTVPDLFLGK</sequence>